<accession>A0A0E3MI08</accession>
<dbReference type="Proteomes" id="UP000269431">
    <property type="component" value="Chromosome"/>
</dbReference>
<reference evidence="8" key="5">
    <citation type="submission" date="2018-10" db="EMBL/GenBank/DDBJ databases">
        <authorList>
            <person name="McCarthy S."/>
            <person name="Gradnigo J."/>
            <person name="Johnson T."/>
            <person name="Payne S."/>
            <person name="Lipzen A."/>
            <person name="Schackwitz W."/>
            <person name="Martin J."/>
            <person name="Moriyama E."/>
            <person name="Blum P."/>
        </authorList>
    </citation>
    <scope>NUCLEOTIDE SEQUENCE</scope>
    <source>
        <strain evidence="6">SARC-B</strain>
        <strain evidence="7">SARC-C</strain>
        <strain evidence="8">SULA</strain>
    </source>
</reference>
<dbReference type="EMBL" id="CP011055">
    <property type="protein sequence ID" value="AKA74225.1"/>
    <property type="molecule type" value="Genomic_DNA"/>
</dbReference>
<evidence type="ECO:0000313" key="19">
    <source>
        <dbReference type="Proteomes" id="UP000033085"/>
    </source>
</evidence>
<dbReference type="Gene3D" id="1.10.45.10">
    <property type="entry name" value="Vanillyl-alcohol Oxidase, Chain A, domain 4"/>
    <property type="match status" value="1"/>
</dbReference>
<evidence type="ECO:0000313" key="26">
    <source>
        <dbReference type="Proteomes" id="UP000275843"/>
    </source>
</evidence>
<evidence type="ECO:0000313" key="10">
    <source>
        <dbReference type="EMBL" id="AZF71326.1"/>
    </source>
</evidence>
<evidence type="ECO:0000313" key="13">
    <source>
        <dbReference type="EMBL" id="AZF79177.1"/>
    </source>
</evidence>
<dbReference type="Proteomes" id="UP000033085">
    <property type="component" value="Chromosome"/>
</dbReference>
<gene>
    <name evidence="16" type="ORF">HFC64_16285</name>
    <name evidence="17" type="ORF">SSOP1_1034</name>
    <name evidence="8" type="ORF">SULA_2012</name>
    <name evidence="6" type="ORF">SULB_2013</name>
    <name evidence="7" type="ORF">SULC_2011</name>
    <name evidence="9" type="ORF">SULG_10125</name>
    <name evidence="10" type="ORF">SULH_10125</name>
    <name evidence="11" type="ORF">SULI_10125</name>
    <name evidence="12" type="ORF">SULM_10115</name>
    <name evidence="13" type="ORF">SULN_10115</name>
    <name evidence="14" type="ORF">SULO_10125</name>
    <name evidence="15" type="ORF">SULZ_10060</name>
</gene>
<dbReference type="PANTHER" id="PTHR11748">
    <property type="entry name" value="D-LACTATE DEHYDROGENASE"/>
    <property type="match status" value="1"/>
</dbReference>
<protein>
    <submittedName>
        <fullName evidence="8">FAD-binding oxidoreductase</fullName>
    </submittedName>
    <submittedName>
        <fullName evidence="17">FAD-linked oxidase</fullName>
    </submittedName>
</protein>
<dbReference type="InterPro" id="IPR006094">
    <property type="entry name" value="Oxid_FAD_bind_N"/>
</dbReference>
<dbReference type="Proteomes" id="UP000033106">
    <property type="component" value="Chromosome"/>
</dbReference>
<reference evidence="16 29" key="6">
    <citation type="journal article" date="2020" name="Nat. Commun.">
        <title>The structures of two archaeal type IV pili illuminate evolutionary relationships.</title>
        <authorList>
            <person name="Wang F."/>
            <person name="Baquero D.P."/>
            <person name="Su Z."/>
            <person name="Beltran L.C."/>
            <person name="Prangishvili D."/>
            <person name="Krupovic M."/>
            <person name="Egelman E.H."/>
        </authorList>
    </citation>
    <scope>NUCLEOTIDE SEQUENCE [LARGE SCALE GENOMIC DNA]</scope>
    <source>
        <strain evidence="16 29">POZ149</strain>
    </source>
</reference>
<dbReference type="GeneID" id="44129934"/>
<evidence type="ECO:0000313" key="20">
    <source>
        <dbReference type="Proteomes" id="UP000033106"/>
    </source>
</evidence>
<dbReference type="InterPro" id="IPR016164">
    <property type="entry name" value="FAD-linked_Oxase-like_C"/>
</dbReference>
<evidence type="ECO:0000313" key="24">
    <source>
        <dbReference type="Proteomes" id="UP000273194"/>
    </source>
</evidence>
<dbReference type="EMBL" id="CP033238">
    <property type="protein sequence ID" value="AZF76569.1"/>
    <property type="molecule type" value="Genomic_DNA"/>
</dbReference>
<dbReference type="PATRIC" id="fig|2287.6.peg.2060"/>
<dbReference type="GO" id="GO:1903457">
    <property type="term" value="P:lactate catabolic process"/>
    <property type="evidence" value="ECO:0007669"/>
    <property type="project" value="TreeGrafter"/>
</dbReference>
<dbReference type="Pfam" id="PF01565">
    <property type="entry name" value="FAD_binding_4"/>
    <property type="match status" value="1"/>
</dbReference>
<sequence>MFMMKLDELEKELGSKLIMDNNVIDHYSKSPYLVSPVLSKMGKRVLGVVIAEDRYDIEFVVKFCDIHRIPLLARGAGTSTIGQVLPIHPSIVLDIQKLNKTMEYDEKYLKISPGVKVLDALNYLRKRGKELQVYPSSFYISTLGGYIAGGDVGIGSYQYGYHFHNGGIRRVKVVGSTGTFELTGENTLAVAQAAGTTGIIVEADIATVDYEDWKDQLVRFDELGKLVKFLKDVENERDKIRRITIEDQEALSLVAKNRAIPGKWNVILASTKSFGEEVEMKFLDELAFAAIYVTMSRLTNFSEYFYEVRLLSLDSFLKVVSQVKNALGSNVLIHGDVMTLRGETVIYTVFISDRQNFNIIDSIMTKEGIPFEIHSLVVNDRVDEEYRLELMKKYKRIVDPHNILNPGKLRI</sequence>
<dbReference type="GO" id="GO:0004458">
    <property type="term" value="F:D-lactate dehydrogenase (cytochrome) activity"/>
    <property type="evidence" value="ECO:0007669"/>
    <property type="project" value="TreeGrafter"/>
</dbReference>
<dbReference type="SUPFAM" id="SSF56176">
    <property type="entry name" value="FAD-binding/transporter-associated domain-like"/>
    <property type="match status" value="1"/>
</dbReference>
<dbReference type="OrthoDB" id="26910at2157"/>
<dbReference type="Proteomes" id="UP000273194">
    <property type="component" value="Chromosome"/>
</dbReference>
<dbReference type="EMBL" id="CP033241">
    <property type="protein sequence ID" value="AZF84357.1"/>
    <property type="molecule type" value="Genomic_DNA"/>
</dbReference>
<evidence type="ECO:0000256" key="2">
    <source>
        <dbReference type="ARBA" id="ARBA00022630"/>
    </source>
</evidence>
<evidence type="ECO:0000313" key="7">
    <source>
        <dbReference type="EMBL" id="AKA76923.1"/>
    </source>
</evidence>
<keyword evidence="4" id="KW-0560">Oxidoreductase</keyword>
<comment type="cofactor">
    <cofactor evidence="1">
        <name>FAD</name>
        <dbReference type="ChEBI" id="CHEBI:57692"/>
    </cofactor>
</comment>
<feature type="domain" description="FAD-binding PCMH-type" evidence="5">
    <location>
        <begin position="41"/>
        <end position="210"/>
    </location>
</feature>
<dbReference type="Gene3D" id="3.30.465.10">
    <property type="match status" value="1"/>
</dbReference>
<evidence type="ECO:0000313" key="15">
    <source>
        <dbReference type="EMBL" id="AZF84357.1"/>
    </source>
</evidence>
<dbReference type="GO" id="GO:0008720">
    <property type="term" value="F:D-lactate dehydrogenase (NAD+) activity"/>
    <property type="evidence" value="ECO:0007669"/>
    <property type="project" value="TreeGrafter"/>
</dbReference>
<reference evidence="21" key="3">
    <citation type="submission" date="2016-04" db="EMBL/GenBank/DDBJ databases">
        <authorList>
            <person name="Shah S.A."/>
            <person name="Garrett R.A."/>
        </authorList>
    </citation>
    <scope>NUCLEOTIDE SEQUENCE [LARGE SCALE GENOMIC DNA]</scope>
    <source>
        <strain evidence="21">ATCC 35091 / DSM 1616 / JCM 8930 / NBRC 15331 / P1</strain>
    </source>
</reference>
<evidence type="ECO:0000256" key="3">
    <source>
        <dbReference type="ARBA" id="ARBA00022827"/>
    </source>
</evidence>
<dbReference type="Pfam" id="PF02913">
    <property type="entry name" value="FAD-oxidase_C"/>
    <property type="match status" value="1"/>
</dbReference>
<evidence type="ECO:0000313" key="18">
    <source>
        <dbReference type="Proteomes" id="UP000033057"/>
    </source>
</evidence>
<dbReference type="RefSeq" id="WP_009989234.1">
    <property type="nucleotide sequence ID" value="NZ_CP011055.2"/>
</dbReference>
<evidence type="ECO:0000313" key="27">
    <source>
        <dbReference type="Proteomes" id="UP000278715"/>
    </source>
</evidence>
<dbReference type="Proteomes" id="UP000275843">
    <property type="component" value="Chromosome"/>
</dbReference>
<dbReference type="EMBL" id="CP033235">
    <property type="protein sequence ID" value="AZF68706.1"/>
    <property type="molecule type" value="Genomic_DNA"/>
</dbReference>
<evidence type="ECO:0000313" key="12">
    <source>
        <dbReference type="EMBL" id="AZF76569.1"/>
    </source>
</evidence>
<evidence type="ECO:0000313" key="8">
    <source>
        <dbReference type="EMBL" id="AKA79615.1"/>
    </source>
</evidence>
<evidence type="ECO:0000256" key="1">
    <source>
        <dbReference type="ARBA" id="ARBA00001974"/>
    </source>
</evidence>
<dbReference type="AlphaFoldDB" id="A0A0E3MI08"/>
<dbReference type="Proteomes" id="UP000278715">
    <property type="component" value="Chromosome"/>
</dbReference>
<dbReference type="Proteomes" id="UP000282269">
    <property type="component" value="Chromosome"/>
</dbReference>
<evidence type="ECO:0000256" key="4">
    <source>
        <dbReference type="ARBA" id="ARBA00023002"/>
    </source>
</evidence>
<dbReference type="KEGG" id="ssoa:SULA_2012"/>
<reference evidence="17" key="2">
    <citation type="submission" date="2016-04" db="EMBL/GenBank/DDBJ databases">
        <authorList>
            <person name="Evans L.H."/>
            <person name="Alamgir A."/>
            <person name="Owens N."/>
            <person name="Weber N.D."/>
            <person name="Virtaneva K."/>
            <person name="Barbian K."/>
            <person name="Babar A."/>
            <person name="Rosenke K."/>
        </authorList>
    </citation>
    <scope>NUCLEOTIDE SEQUENCE</scope>
    <source>
        <strain evidence="17">P1</strain>
    </source>
</reference>
<evidence type="ECO:0000313" key="22">
    <source>
        <dbReference type="Proteomes" id="UP000267993"/>
    </source>
</evidence>
<dbReference type="InterPro" id="IPR016166">
    <property type="entry name" value="FAD-bd_PCMH"/>
</dbReference>
<keyword evidence="3" id="KW-0274">FAD</keyword>
<dbReference type="GeneID" id="1455241"/>
<dbReference type="EMBL" id="CP011057">
    <property type="protein sequence ID" value="AKA79615.1"/>
    <property type="molecule type" value="Genomic_DNA"/>
</dbReference>
<dbReference type="GO" id="GO:0071949">
    <property type="term" value="F:FAD binding"/>
    <property type="evidence" value="ECO:0007669"/>
    <property type="project" value="InterPro"/>
</dbReference>
<dbReference type="OMA" id="LPPAYEC"/>
<dbReference type="EMBL" id="CP033240">
    <property type="protein sequence ID" value="AZF81782.1"/>
    <property type="molecule type" value="Genomic_DNA"/>
</dbReference>
<evidence type="ECO:0000313" key="11">
    <source>
        <dbReference type="EMBL" id="AZF73946.1"/>
    </source>
</evidence>
<dbReference type="Proteomes" id="UP000273443">
    <property type="component" value="Chromosome"/>
</dbReference>
<organism evidence="8 20">
    <name type="scientific">Saccharolobus solfataricus</name>
    <name type="common">Sulfolobus solfataricus</name>
    <dbReference type="NCBI Taxonomy" id="2287"/>
    <lineage>
        <taxon>Archaea</taxon>
        <taxon>Thermoproteota</taxon>
        <taxon>Thermoprotei</taxon>
        <taxon>Sulfolobales</taxon>
        <taxon>Sulfolobaceae</taxon>
        <taxon>Saccharolobus</taxon>
    </lineage>
</organism>
<evidence type="ECO:0000313" key="29">
    <source>
        <dbReference type="Proteomes" id="UP000594632"/>
    </source>
</evidence>
<reference evidence="22 23" key="4">
    <citation type="journal article" date="2018" name="Proc. Natl. Acad. Sci. U.S.A.">
        <title>Nonmutational mechanism of inheritance in the Archaeon Sulfolobus solfataricus.</title>
        <authorList>
            <person name="Payne S."/>
            <person name="McCarthy S."/>
            <person name="Johnson T."/>
            <person name="North E."/>
            <person name="Blum P."/>
        </authorList>
    </citation>
    <scope>NUCLEOTIDE SEQUENCE [LARGE SCALE GENOMIC DNA]</scope>
    <source>
        <strain evidence="10 22">SARC-H</strain>
        <strain evidence="11 26">SARC-I</strain>
        <strain evidence="13 27">SARC-N</strain>
        <strain evidence="14 28">SARC-O</strain>
        <strain evidence="15 23">SUL120</strain>
        <strain evidence="9 24">SULG</strain>
        <strain evidence="12 25">SULM</strain>
    </source>
</reference>
<dbReference type="InterPro" id="IPR004113">
    <property type="entry name" value="FAD-bd_oxidored_4_C"/>
</dbReference>
<dbReference type="InterPro" id="IPR016171">
    <property type="entry name" value="Vanillyl_alc_oxidase_C-sub2"/>
</dbReference>
<reference evidence="18 19" key="1">
    <citation type="journal article" date="2015" name="Genome Announc.">
        <title>Complete Genome Sequence of Sulfolobus solfataricus Strain 98/2 and Evolved Derivatives.</title>
        <authorList>
            <person name="McCarthy S."/>
            <person name="Gradnigo J."/>
            <person name="Johnson T."/>
            <person name="Payne S."/>
            <person name="Lipzen A."/>
            <person name="Martin J."/>
            <person name="Schackwitz W."/>
            <person name="Moriyama E."/>
            <person name="Blum P."/>
        </authorList>
    </citation>
    <scope>NUCLEOTIDE SEQUENCE [LARGE SCALE GENOMIC DNA]</scope>
    <source>
        <strain evidence="18">98/2 SULC</strain>
        <strain evidence="6">SARC-B</strain>
        <strain evidence="7">SARC-C</strain>
        <strain evidence="8 20">SULA</strain>
        <strain evidence="19">SULB</strain>
    </source>
</reference>
<dbReference type="EMBL" id="CP033236">
    <property type="protein sequence ID" value="AZF71326.1"/>
    <property type="molecule type" value="Genomic_DNA"/>
</dbReference>
<dbReference type="EMBL" id="LT549890">
    <property type="protein sequence ID" value="SAI84588.1"/>
    <property type="molecule type" value="Genomic_DNA"/>
</dbReference>
<evidence type="ECO:0000313" key="25">
    <source>
        <dbReference type="Proteomes" id="UP000273443"/>
    </source>
</evidence>
<dbReference type="Proteomes" id="UP000594632">
    <property type="component" value="Chromosome"/>
</dbReference>
<evidence type="ECO:0000313" key="9">
    <source>
        <dbReference type="EMBL" id="AZF68706.1"/>
    </source>
</evidence>
<keyword evidence="2" id="KW-0285">Flavoprotein</keyword>
<dbReference type="KEGG" id="ssol:SULB_2013"/>
<evidence type="ECO:0000313" key="21">
    <source>
        <dbReference type="Proteomes" id="UP000076770"/>
    </source>
</evidence>
<evidence type="ECO:0000313" key="16">
    <source>
        <dbReference type="EMBL" id="QPG51173.1"/>
    </source>
</evidence>
<evidence type="ECO:0000313" key="23">
    <source>
        <dbReference type="Proteomes" id="UP000269431"/>
    </source>
</evidence>
<dbReference type="SUPFAM" id="SSF55103">
    <property type="entry name" value="FAD-linked oxidases, C-terminal domain"/>
    <property type="match status" value="1"/>
</dbReference>
<evidence type="ECO:0000313" key="28">
    <source>
        <dbReference type="Proteomes" id="UP000282269"/>
    </source>
</evidence>
<dbReference type="PROSITE" id="PS51387">
    <property type="entry name" value="FAD_PCMH"/>
    <property type="match status" value="1"/>
</dbReference>
<dbReference type="EMBL" id="CP033237">
    <property type="protein sequence ID" value="AZF73946.1"/>
    <property type="molecule type" value="Genomic_DNA"/>
</dbReference>
<evidence type="ECO:0000313" key="14">
    <source>
        <dbReference type="EMBL" id="AZF81782.1"/>
    </source>
</evidence>
<dbReference type="EMBL" id="CP033239">
    <property type="protein sequence ID" value="AZF79177.1"/>
    <property type="molecule type" value="Genomic_DNA"/>
</dbReference>
<dbReference type="Proteomes" id="UP000267993">
    <property type="component" value="Chromosome"/>
</dbReference>
<dbReference type="KEGG" id="ssof:SULC_2011"/>
<dbReference type="EMBL" id="CP011056">
    <property type="protein sequence ID" value="AKA76923.1"/>
    <property type="molecule type" value="Genomic_DNA"/>
</dbReference>
<dbReference type="InterPro" id="IPR016169">
    <property type="entry name" value="FAD-bd_PCMH_sub2"/>
</dbReference>
<evidence type="ECO:0000313" key="6">
    <source>
        <dbReference type="EMBL" id="AKA74225.1"/>
    </source>
</evidence>
<dbReference type="InterPro" id="IPR036318">
    <property type="entry name" value="FAD-bd_PCMH-like_sf"/>
</dbReference>
<dbReference type="PANTHER" id="PTHR11748:SF118">
    <property type="entry name" value="ALKYLDIHYDROXYACETONEPHOSPHATE SYNTHASE (PRECURSOR)"/>
    <property type="match status" value="1"/>
</dbReference>
<dbReference type="Proteomes" id="UP000033057">
    <property type="component" value="Chromosome"/>
</dbReference>
<name>A0A0E3MI08_SACSO</name>
<evidence type="ECO:0000259" key="5">
    <source>
        <dbReference type="PROSITE" id="PS51387"/>
    </source>
</evidence>
<dbReference type="EMBL" id="CP050869">
    <property type="protein sequence ID" value="QPG51173.1"/>
    <property type="molecule type" value="Genomic_DNA"/>
</dbReference>
<proteinExistence type="predicted"/>
<dbReference type="Proteomes" id="UP000076770">
    <property type="component" value="Chromosome i"/>
</dbReference>
<evidence type="ECO:0000313" key="17">
    <source>
        <dbReference type="EMBL" id="SAI84588.1"/>
    </source>
</evidence>